<evidence type="ECO:0000256" key="1">
    <source>
        <dbReference type="SAM" id="MobiDB-lite"/>
    </source>
</evidence>
<name>A0A6U4CKB2_9STRA</name>
<feature type="compositionally biased region" description="Low complexity" evidence="1">
    <location>
        <begin position="17"/>
        <end position="28"/>
    </location>
</feature>
<accession>A0A6U4CKB2</accession>
<organism evidence="2">
    <name type="scientific">Phaeomonas parva</name>
    <dbReference type="NCBI Taxonomy" id="124430"/>
    <lineage>
        <taxon>Eukaryota</taxon>
        <taxon>Sar</taxon>
        <taxon>Stramenopiles</taxon>
        <taxon>Ochrophyta</taxon>
        <taxon>Pinguiophyceae</taxon>
        <taxon>Pinguiochrysidales</taxon>
        <taxon>Pinguiochrysidaceae</taxon>
        <taxon>Phaeomonas</taxon>
    </lineage>
</organism>
<feature type="compositionally biased region" description="Basic and acidic residues" evidence="1">
    <location>
        <begin position="105"/>
        <end position="120"/>
    </location>
</feature>
<proteinExistence type="predicted"/>
<dbReference type="EMBL" id="HBGJ01001723">
    <property type="protein sequence ID" value="CAD9242822.1"/>
    <property type="molecule type" value="Transcribed_RNA"/>
</dbReference>
<sequence>MSFRNKLPIEPNGLAWSSSMPSPDASSSLRHCSAEARPSPLRDVPADPFTSAPHLLLPLRVRPNLPSDRPLSLKTCTPPHVEPPSSGAIGPSKSMPLVPSSKGPTKPDKVVCPAKPDKAA</sequence>
<evidence type="ECO:0000313" key="2">
    <source>
        <dbReference type="EMBL" id="CAD9242822.1"/>
    </source>
</evidence>
<gene>
    <name evidence="2" type="ORF">PPAR1163_LOCUS1166</name>
    <name evidence="3" type="ORF">PPAR1163_LOCUS1167</name>
</gene>
<dbReference type="AlphaFoldDB" id="A0A6U4CKB2"/>
<feature type="compositionally biased region" description="Low complexity" evidence="1">
    <location>
        <begin position="53"/>
        <end position="66"/>
    </location>
</feature>
<reference evidence="2" key="1">
    <citation type="submission" date="2021-01" db="EMBL/GenBank/DDBJ databases">
        <authorList>
            <person name="Corre E."/>
            <person name="Pelletier E."/>
            <person name="Niang G."/>
            <person name="Scheremetjew M."/>
            <person name="Finn R."/>
            <person name="Kale V."/>
            <person name="Holt S."/>
            <person name="Cochrane G."/>
            <person name="Meng A."/>
            <person name="Brown T."/>
            <person name="Cohen L."/>
        </authorList>
    </citation>
    <scope>NUCLEOTIDE SEQUENCE</scope>
    <source>
        <strain evidence="2">CCMP2877</strain>
    </source>
</reference>
<dbReference type="EMBL" id="HBGJ01001724">
    <property type="protein sequence ID" value="CAD9242823.1"/>
    <property type="molecule type" value="Transcribed_RNA"/>
</dbReference>
<evidence type="ECO:0000313" key="3">
    <source>
        <dbReference type="EMBL" id="CAD9242823.1"/>
    </source>
</evidence>
<protein>
    <submittedName>
        <fullName evidence="2">Uncharacterized protein</fullName>
    </submittedName>
</protein>
<feature type="region of interest" description="Disordered" evidence="1">
    <location>
        <begin position="1"/>
        <end position="120"/>
    </location>
</feature>